<proteinExistence type="inferred from homology"/>
<sequence length="283" mass="32554">MEYVTLNNGVEMPTEGFGVFTIEDLDVCEQAVLDALDAGYRLIDTASAYMNEEAVGAAIRKSNVPREELFITTKLWVQDAGYEAAKQAFETSLEKLGLEYIDLYLIHQPFNDYYGSWRAMEELYEEGKIRAIGLSNFDNAPLVDLIMNNKIVPAVLQIEMHPFFQQQAAIDVMKAYDIQPQAWSPLAKTSEEVLNNSILSDIAKVHQKTVPQIMLRWHIQRGISVIPKSTHRNRIEENLDVWDFELTEEEMNKIKTLDQGKSLYIDRQTVETVEMFNNWKIHD</sequence>
<dbReference type="InterPro" id="IPR023210">
    <property type="entry name" value="NADP_OxRdtase_dom"/>
</dbReference>
<dbReference type="Pfam" id="PF00248">
    <property type="entry name" value="Aldo_ket_red"/>
    <property type="match status" value="1"/>
</dbReference>
<name>A0ABQ0Y4T8_STAGA</name>
<dbReference type="InterPro" id="IPR036812">
    <property type="entry name" value="NAD(P)_OxRdtase_dom_sf"/>
</dbReference>
<dbReference type="Gene3D" id="3.20.20.100">
    <property type="entry name" value="NADP-dependent oxidoreductase domain"/>
    <property type="match status" value="1"/>
</dbReference>
<comment type="caution">
    <text evidence="5">The sequence shown here is derived from an EMBL/GenBank/DDBJ whole genome shotgun (WGS) entry which is preliminary data.</text>
</comment>
<gene>
    <name evidence="5" type="ORF">SGA02_22290</name>
</gene>
<reference evidence="5 6" key="1">
    <citation type="submission" date="2019-07" db="EMBL/GenBank/DDBJ databases">
        <title>Whole genome shotgun sequence of Staphylococcus gallinarum NBRC 109767.</title>
        <authorList>
            <person name="Hosoyama A."/>
            <person name="Uohara A."/>
            <person name="Ohji S."/>
            <person name="Ichikawa N."/>
        </authorList>
    </citation>
    <scope>NUCLEOTIDE SEQUENCE [LARGE SCALE GENOMIC DNA]</scope>
    <source>
        <strain evidence="5 6">NBRC 109767</strain>
    </source>
</reference>
<organism evidence="5 6">
    <name type="scientific">Staphylococcus gallinarum</name>
    <dbReference type="NCBI Taxonomy" id="1293"/>
    <lineage>
        <taxon>Bacteria</taxon>
        <taxon>Bacillati</taxon>
        <taxon>Bacillota</taxon>
        <taxon>Bacilli</taxon>
        <taxon>Bacillales</taxon>
        <taxon>Staphylococcaceae</taxon>
        <taxon>Staphylococcus</taxon>
    </lineage>
</organism>
<dbReference type="PROSITE" id="PS00063">
    <property type="entry name" value="ALDOKETO_REDUCTASE_3"/>
    <property type="match status" value="1"/>
</dbReference>
<dbReference type="InterPro" id="IPR018170">
    <property type="entry name" value="Aldo/ket_reductase_CS"/>
</dbReference>
<evidence type="ECO:0000259" key="4">
    <source>
        <dbReference type="Pfam" id="PF00248"/>
    </source>
</evidence>
<comment type="similarity">
    <text evidence="1">Belongs to the aldo/keto reductase family.</text>
</comment>
<feature type="domain" description="NADP-dependent oxidoreductase" evidence="4">
    <location>
        <begin position="30"/>
        <end position="258"/>
    </location>
</feature>
<evidence type="ECO:0000313" key="6">
    <source>
        <dbReference type="Proteomes" id="UP000321057"/>
    </source>
</evidence>
<evidence type="ECO:0000256" key="2">
    <source>
        <dbReference type="ARBA" id="ARBA00022857"/>
    </source>
</evidence>
<evidence type="ECO:0000256" key="1">
    <source>
        <dbReference type="ARBA" id="ARBA00007905"/>
    </source>
</evidence>
<dbReference type="PIRSF" id="PIRSF000097">
    <property type="entry name" value="AKR"/>
    <property type="match status" value="1"/>
</dbReference>
<dbReference type="CDD" id="cd19133">
    <property type="entry name" value="AKR_AKR5F1"/>
    <property type="match status" value="1"/>
</dbReference>
<keyword evidence="2" id="KW-0521">NADP</keyword>
<dbReference type="PANTHER" id="PTHR43827">
    <property type="entry name" value="2,5-DIKETO-D-GLUCONIC ACID REDUCTASE"/>
    <property type="match status" value="1"/>
</dbReference>
<dbReference type="InterPro" id="IPR020471">
    <property type="entry name" value="AKR"/>
</dbReference>
<evidence type="ECO:0000313" key="5">
    <source>
        <dbReference type="EMBL" id="GEQ06401.1"/>
    </source>
</evidence>
<keyword evidence="3" id="KW-0560">Oxidoreductase</keyword>
<dbReference type="PRINTS" id="PR00069">
    <property type="entry name" value="ALDKETRDTASE"/>
</dbReference>
<evidence type="ECO:0000256" key="3">
    <source>
        <dbReference type="ARBA" id="ARBA00023002"/>
    </source>
</evidence>
<dbReference type="PROSITE" id="PS00798">
    <property type="entry name" value="ALDOKETO_REDUCTASE_1"/>
    <property type="match status" value="1"/>
</dbReference>
<accession>A0ABQ0Y4T8</accession>
<dbReference type="RefSeq" id="WP_042737701.1">
    <property type="nucleotide sequence ID" value="NZ_BKAX01000006.1"/>
</dbReference>
<dbReference type="SUPFAM" id="SSF51430">
    <property type="entry name" value="NAD(P)-linked oxidoreductase"/>
    <property type="match status" value="1"/>
</dbReference>
<dbReference type="PANTHER" id="PTHR43827:SF3">
    <property type="entry name" value="NADP-DEPENDENT OXIDOREDUCTASE DOMAIN-CONTAINING PROTEIN"/>
    <property type="match status" value="1"/>
</dbReference>
<dbReference type="PROSITE" id="PS00062">
    <property type="entry name" value="ALDOKETO_REDUCTASE_2"/>
    <property type="match status" value="1"/>
</dbReference>
<dbReference type="Proteomes" id="UP000321057">
    <property type="component" value="Unassembled WGS sequence"/>
</dbReference>
<protein>
    <submittedName>
        <fullName evidence="5">Oxidoreductase</fullName>
    </submittedName>
</protein>
<dbReference type="EMBL" id="BKAX01000006">
    <property type="protein sequence ID" value="GEQ06401.1"/>
    <property type="molecule type" value="Genomic_DNA"/>
</dbReference>
<keyword evidence="6" id="KW-1185">Reference proteome</keyword>